<evidence type="ECO:0000313" key="3">
    <source>
        <dbReference type="EMBL" id="HJD33944.1"/>
    </source>
</evidence>
<evidence type="ECO:0000256" key="1">
    <source>
        <dbReference type="SAM" id="MobiDB-lite"/>
    </source>
</evidence>
<dbReference type="EMBL" id="DWUV01000101">
    <property type="protein sequence ID" value="HJD33944.1"/>
    <property type="molecule type" value="Genomic_DNA"/>
</dbReference>
<protein>
    <submittedName>
        <fullName evidence="3">Uncharacterized protein</fullName>
    </submittedName>
</protein>
<feature type="compositionally biased region" description="Low complexity" evidence="1">
    <location>
        <begin position="74"/>
        <end position="93"/>
    </location>
</feature>
<name>A0A9D2U2L1_9FIRM</name>
<evidence type="ECO:0000313" key="4">
    <source>
        <dbReference type="Proteomes" id="UP000823897"/>
    </source>
</evidence>
<sequence>MKCPICGKELELKKKQIGTDENGDPILNEYAICRDCRKQWNLDRQRAKKAAAKSSAPEKNPPVKKTGSSDEAPAKAAASDAAKGAAQKAAAPANGGKETAPTAKKTVKKRPAQAAHTESPEEKRYSNIPPEKIRTKHETAARKSYGDMLATGTIGKPVKKKRALAEEDERLTADSPAVPADRKRAAKAVSKPAEPEYDDYEDDAYDDDYESAPRFRAMRVILGIISLLGFGYFLYMGFTTGFSSSTDSGVTGMTFAILALCLLVSALLYFITIRTNNIFAFLMPMLFYLGSAVFAFLKRGDDLQLFIAAVAAAVLAVISLILAITSRGGDDYDDYDDAFEDDYADE</sequence>
<reference evidence="3" key="2">
    <citation type="submission" date="2021-04" db="EMBL/GenBank/DDBJ databases">
        <authorList>
            <person name="Gilroy R."/>
        </authorList>
    </citation>
    <scope>NUCLEOTIDE SEQUENCE</scope>
    <source>
        <strain evidence="3">ChiGjej3B3-11674</strain>
    </source>
</reference>
<feature type="region of interest" description="Disordered" evidence="1">
    <location>
        <begin position="42"/>
        <end position="141"/>
    </location>
</feature>
<organism evidence="3 4">
    <name type="scientific">Candidatus Mediterraneibacter tabaqchaliae</name>
    <dbReference type="NCBI Taxonomy" id="2838689"/>
    <lineage>
        <taxon>Bacteria</taxon>
        <taxon>Bacillati</taxon>
        <taxon>Bacillota</taxon>
        <taxon>Clostridia</taxon>
        <taxon>Lachnospirales</taxon>
        <taxon>Lachnospiraceae</taxon>
        <taxon>Mediterraneibacter</taxon>
    </lineage>
</organism>
<evidence type="ECO:0000256" key="2">
    <source>
        <dbReference type="SAM" id="Phobius"/>
    </source>
</evidence>
<feature type="transmembrane region" description="Helical" evidence="2">
    <location>
        <begin position="220"/>
        <end position="238"/>
    </location>
</feature>
<dbReference type="Proteomes" id="UP000823897">
    <property type="component" value="Unassembled WGS sequence"/>
</dbReference>
<gene>
    <name evidence="3" type="ORF">H9911_05300</name>
</gene>
<feature type="transmembrane region" description="Helical" evidence="2">
    <location>
        <begin position="303"/>
        <end position="324"/>
    </location>
</feature>
<accession>A0A9D2U2L1</accession>
<dbReference type="AlphaFoldDB" id="A0A9D2U2L1"/>
<keyword evidence="2" id="KW-0812">Transmembrane</keyword>
<reference evidence="3" key="1">
    <citation type="journal article" date="2021" name="PeerJ">
        <title>Extensive microbial diversity within the chicken gut microbiome revealed by metagenomics and culture.</title>
        <authorList>
            <person name="Gilroy R."/>
            <person name="Ravi A."/>
            <person name="Getino M."/>
            <person name="Pursley I."/>
            <person name="Horton D.L."/>
            <person name="Alikhan N.F."/>
            <person name="Baker D."/>
            <person name="Gharbi K."/>
            <person name="Hall N."/>
            <person name="Watson M."/>
            <person name="Adriaenssens E.M."/>
            <person name="Foster-Nyarko E."/>
            <person name="Jarju S."/>
            <person name="Secka A."/>
            <person name="Antonio M."/>
            <person name="Oren A."/>
            <person name="Chaudhuri R.R."/>
            <person name="La Ragione R."/>
            <person name="Hildebrand F."/>
            <person name="Pallen M.J."/>
        </authorList>
    </citation>
    <scope>NUCLEOTIDE SEQUENCE</scope>
    <source>
        <strain evidence="3">ChiGjej3B3-11674</strain>
    </source>
</reference>
<feature type="transmembrane region" description="Helical" evidence="2">
    <location>
        <begin position="278"/>
        <end position="297"/>
    </location>
</feature>
<comment type="caution">
    <text evidence="3">The sequence shown here is derived from an EMBL/GenBank/DDBJ whole genome shotgun (WGS) entry which is preliminary data.</text>
</comment>
<feature type="compositionally biased region" description="Basic and acidic residues" evidence="1">
    <location>
        <begin position="118"/>
        <end position="141"/>
    </location>
</feature>
<keyword evidence="2" id="KW-0472">Membrane</keyword>
<feature type="region of interest" description="Disordered" evidence="1">
    <location>
        <begin position="157"/>
        <end position="202"/>
    </location>
</feature>
<keyword evidence="2" id="KW-1133">Transmembrane helix</keyword>
<proteinExistence type="predicted"/>
<feature type="transmembrane region" description="Helical" evidence="2">
    <location>
        <begin position="250"/>
        <end position="271"/>
    </location>
</feature>